<dbReference type="EMBL" id="BAAADV010000007">
    <property type="protein sequence ID" value="GAA0679067.1"/>
    <property type="molecule type" value="Genomic_DNA"/>
</dbReference>
<dbReference type="RefSeq" id="WP_343774812.1">
    <property type="nucleotide sequence ID" value="NZ_BAAADV010000007.1"/>
</dbReference>
<sequence length="459" mass="51961">MTEDVPDLDPGALESFIEAYLQLDCQVQSPEGLYSVLSDPREKQYQDSLRYFLDPQKPHGFDETLLETFLECIGIHHHNLQGQHIELETEVQIADAGSDGRIDLVICGGSALSDHPQWAVFLELKVGAIEGKKQTPAYAEADRWNFSWFDSNEIVVDRLTDTAYAYLKRDSADNATANCFQSVAWKDIVAAFNRQLQGSLFDYPHRSVVQLTDFIQSLKETEHMDSPFDEAQLSKRLNLYFEYSDLIKQVEEANSQFESDFEDLSEYLRSNWVARLQETYDFEGSGWLASPSSNAKWQGLLPVYWDQDPLNSDSTIRLYFRHSPTTDSLRNRTLSFRLRLPPQRHVHTTPQGGGQSFNDVFTSLATTEYASRLDEALAAVGVDKTRLGSASALFSKEYPLDAQNLAGSYLEQLDSAVEEFCVDSPDLLILLNEVFEETYRMVFESEPAGEFSGPLQPEG</sequence>
<dbReference type="AlphaFoldDB" id="A0AAV3TD59"/>
<evidence type="ECO:0008006" key="3">
    <source>
        <dbReference type="Google" id="ProtNLM"/>
    </source>
</evidence>
<evidence type="ECO:0000313" key="1">
    <source>
        <dbReference type="EMBL" id="GAA0679067.1"/>
    </source>
</evidence>
<proteinExistence type="predicted"/>
<evidence type="ECO:0000313" key="2">
    <source>
        <dbReference type="Proteomes" id="UP001500420"/>
    </source>
</evidence>
<accession>A0AAV3TD59</accession>
<dbReference type="Proteomes" id="UP001500420">
    <property type="component" value="Unassembled WGS sequence"/>
</dbReference>
<protein>
    <recommendedName>
        <fullName evidence="3">PD-(D/E)XK nuclease superfamily protein</fullName>
    </recommendedName>
</protein>
<keyword evidence="2" id="KW-1185">Reference proteome</keyword>
<comment type="caution">
    <text evidence="1">The sequence shown here is derived from an EMBL/GenBank/DDBJ whole genome shotgun (WGS) entry which is preliminary data.</text>
</comment>
<organism evidence="1 2">
    <name type="scientific">Natronoarchaeum mannanilyticum</name>
    <dbReference type="NCBI Taxonomy" id="926360"/>
    <lineage>
        <taxon>Archaea</taxon>
        <taxon>Methanobacteriati</taxon>
        <taxon>Methanobacteriota</taxon>
        <taxon>Stenosarchaea group</taxon>
        <taxon>Halobacteria</taxon>
        <taxon>Halobacteriales</taxon>
        <taxon>Natronoarchaeaceae</taxon>
    </lineage>
</organism>
<reference evidence="1 2" key="1">
    <citation type="journal article" date="2019" name="Int. J. Syst. Evol. Microbiol.">
        <title>The Global Catalogue of Microorganisms (GCM) 10K type strain sequencing project: providing services to taxonomists for standard genome sequencing and annotation.</title>
        <authorList>
            <consortium name="The Broad Institute Genomics Platform"/>
            <consortium name="The Broad Institute Genome Sequencing Center for Infectious Disease"/>
            <person name="Wu L."/>
            <person name="Ma J."/>
        </authorList>
    </citation>
    <scope>NUCLEOTIDE SEQUENCE [LARGE SCALE GENOMIC DNA]</scope>
    <source>
        <strain evidence="1 2">JCM 16328</strain>
    </source>
</reference>
<gene>
    <name evidence="1" type="ORF">GCM10009020_29400</name>
</gene>
<name>A0AAV3TD59_9EURY</name>
<dbReference type="InterPro" id="IPR029470">
    <property type="entry name" value="PDDEXK_4"/>
</dbReference>
<dbReference type="Pfam" id="PF14281">
    <property type="entry name" value="PDDEXK_4"/>
    <property type="match status" value="1"/>
</dbReference>